<proteinExistence type="predicted"/>
<dbReference type="AlphaFoldDB" id="A0A507AYG4"/>
<evidence type="ECO:0000256" key="1">
    <source>
        <dbReference type="SAM" id="MobiDB-lite"/>
    </source>
</evidence>
<organism evidence="3 4">
    <name type="scientific">Thyridium curvatum</name>
    <dbReference type="NCBI Taxonomy" id="1093900"/>
    <lineage>
        <taxon>Eukaryota</taxon>
        <taxon>Fungi</taxon>
        <taxon>Dikarya</taxon>
        <taxon>Ascomycota</taxon>
        <taxon>Pezizomycotina</taxon>
        <taxon>Sordariomycetes</taxon>
        <taxon>Sordariomycetidae</taxon>
        <taxon>Thyridiales</taxon>
        <taxon>Thyridiaceae</taxon>
        <taxon>Thyridium</taxon>
    </lineage>
</organism>
<dbReference type="PANTHER" id="PTHR12203">
    <property type="entry name" value="KDEL LYS-ASP-GLU-LEU CONTAINING - RELATED"/>
    <property type="match status" value="1"/>
</dbReference>
<evidence type="ECO:0000313" key="3">
    <source>
        <dbReference type="EMBL" id="TPX15845.1"/>
    </source>
</evidence>
<dbReference type="OrthoDB" id="202415at2759"/>
<gene>
    <name evidence="3" type="ORF">E0L32_000179</name>
</gene>
<dbReference type="InterPro" id="IPR006598">
    <property type="entry name" value="CAP10"/>
</dbReference>
<reference evidence="3 4" key="1">
    <citation type="submission" date="2019-06" db="EMBL/GenBank/DDBJ databases">
        <title>Draft genome sequence of the filamentous fungus Phialemoniopsis curvata isolated from diesel fuel.</title>
        <authorList>
            <person name="Varaljay V.A."/>
            <person name="Lyon W.J."/>
            <person name="Crouch A.L."/>
            <person name="Drake C.E."/>
            <person name="Hollomon J.M."/>
            <person name="Nadeau L.J."/>
            <person name="Nunn H.S."/>
            <person name="Stevenson B.S."/>
            <person name="Bojanowski C.L."/>
            <person name="Crookes-Goodson W.J."/>
        </authorList>
    </citation>
    <scope>NUCLEOTIDE SEQUENCE [LARGE SCALE GENOMIC DNA]</scope>
    <source>
        <strain evidence="3 4">D216</strain>
    </source>
</reference>
<dbReference type="RefSeq" id="XP_030997556.1">
    <property type="nucleotide sequence ID" value="XM_031135899.1"/>
</dbReference>
<feature type="compositionally biased region" description="Basic and acidic residues" evidence="1">
    <location>
        <begin position="13"/>
        <end position="22"/>
    </location>
</feature>
<dbReference type="SMART" id="SM00672">
    <property type="entry name" value="CAP10"/>
    <property type="match status" value="1"/>
</dbReference>
<dbReference type="EMBL" id="SKBQ01000001">
    <property type="protein sequence ID" value="TPX15845.1"/>
    <property type="molecule type" value="Genomic_DNA"/>
</dbReference>
<comment type="caution">
    <text evidence="3">The sequence shown here is derived from an EMBL/GenBank/DDBJ whole genome shotgun (WGS) entry which is preliminary data.</text>
</comment>
<accession>A0A507AYG4</accession>
<sequence length="472" mass="52866">MATHARALRHTLFRSDSHRDANARNSPGRPKLTPEILNSLSLTERECLDAFPGLTKSIDDVVAEGPFKLKNTGDLGPLQGRIRDGKIYIINAQRRKDLSAEMLNPQSSPATQDHLHQADDRRSNVKSRTAALHQLHRALLTAPEPLPDTIFTINFQDQPFGTAWGYSTPADPAHRGDRARDPDKRLFLMPHFSFWAWPLPFVGSVARAARAIAAVEDSHHDRHEGGSLASKDPRAVWRGTSWFNSVHSPRLRQDLLAAARDKPWADVQPLRWDASPASAGGSHNASNAIPIEDFCRHRYVLHTEGVAYSGRFQFLQMCRSVTLTPAIHWLQHTTHLVRPVFAAEIPGLIRDPAVAEKARAARERSRRAWPAGYDPAREANIVFVAPDWSDLEDAVAWLEANPRVAEGIAARQRETFVGGGYFSPAAEACYWRALVRGWHSVARWDEAEWEGKEEVTFEAFALTQEMPSDRAR</sequence>
<name>A0A507AYG4_9PEZI</name>
<feature type="compositionally biased region" description="Basic residues" evidence="1">
    <location>
        <begin position="1"/>
        <end position="12"/>
    </location>
</feature>
<feature type="region of interest" description="Disordered" evidence="1">
    <location>
        <begin position="1"/>
        <end position="33"/>
    </location>
</feature>
<evidence type="ECO:0000259" key="2">
    <source>
        <dbReference type="SMART" id="SM00672"/>
    </source>
</evidence>
<dbReference type="Pfam" id="PF05686">
    <property type="entry name" value="Glyco_transf_90"/>
    <property type="match status" value="1"/>
</dbReference>
<dbReference type="InterPro" id="IPR051091">
    <property type="entry name" value="O-Glucosyltr/Glycosyltrsf_90"/>
</dbReference>
<dbReference type="PANTHER" id="PTHR12203:SF63">
    <property type="entry name" value="GLYCOSYL TRANSFERASE CAP10 DOMAIN-CONTAINING PROTEIN"/>
    <property type="match status" value="1"/>
</dbReference>
<feature type="domain" description="Glycosyl transferase CAP10" evidence="2">
    <location>
        <begin position="145"/>
        <end position="438"/>
    </location>
</feature>
<dbReference type="GeneID" id="41967626"/>
<dbReference type="InParanoid" id="A0A507AYG4"/>
<protein>
    <recommendedName>
        <fullName evidence="2">Glycosyl transferase CAP10 domain-containing protein</fullName>
    </recommendedName>
</protein>
<dbReference type="Proteomes" id="UP000319257">
    <property type="component" value="Unassembled WGS sequence"/>
</dbReference>
<keyword evidence="4" id="KW-1185">Reference proteome</keyword>
<evidence type="ECO:0000313" key="4">
    <source>
        <dbReference type="Proteomes" id="UP000319257"/>
    </source>
</evidence>